<feature type="domain" description="GH3 middle" evidence="1">
    <location>
        <begin position="344"/>
        <end position="415"/>
    </location>
</feature>
<evidence type="ECO:0000259" key="1">
    <source>
        <dbReference type="Pfam" id="PF23571"/>
    </source>
</evidence>
<dbReference type="PANTHER" id="PTHR31901:SF9">
    <property type="entry name" value="GH3 DOMAIN-CONTAINING PROTEIN"/>
    <property type="match status" value="1"/>
</dbReference>
<dbReference type="GO" id="GO:0016881">
    <property type="term" value="F:acid-amino acid ligase activity"/>
    <property type="evidence" value="ECO:0007669"/>
    <property type="project" value="TreeGrafter"/>
</dbReference>
<accession>A0A2W1JR08</accession>
<sequence length="562" mass="63269">MINPVASLVTAAAQQMRRSFHGKAQHTESRQSQFLQTLLRTYQDTEMGRQLKLTAISSVDQFRAQVPIRPYADYEPWIEKAAAGKANVLTPDPVTYLNFTSGSTGKRKLIPVTWRSRQFRVKATNTSLFFALGAAAQKRQTSLGKILLTSSIELEGHTSAGIPYGPVSVGDLRQNNVFKRSLMAHPLMALEPVDSLARHYVCFLFALANPRLKVIGANFPVLALKLCEHLEQQAESLLTDLEQGTLASWLKLDEGLRSQLLTRLKAHPQRAAQLRLQRQQTGRFTPQMIWPHLNFITTALGGTSDFYLKRFPDYFGDTPIFGGIYASAEAVFGAYHSFNNDGAVLAIESGFYEFIPPEQWDVEQPKTLLAEQVQVGECYRILVTNYNGFYRYDIGDVVEVVGFYGKAPIITFRHRRGGLLSSVTEKTTEYHVIQVMQTLMAEFEVALTDFCITLSKEETPPPYLVNIELQMGDAIANPQAFLERFDQELQTIHASYAVKRRTQVPPPQLRILQPGSFATMRQQMIAQGIPESHLKFPHISEDRQFLTNLPVEQNITLSRPLS</sequence>
<reference evidence="3 4" key="1">
    <citation type="journal article" date="2018" name="Sci. Rep.">
        <title>A novel species of the marine cyanobacterium Acaryochloris with a unique pigment content and lifestyle.</title>
        <authorList>
            <person name="Partensky F."/>
            <person name="Six C."/>
            <person name="Ratin M."/>
            <person name="Garczarek L."/>
            <person name="Vaulot D."/>
            <person name="Probert I."/>
            <person name="Calteau A."/>
            <person name="Gourvil P."/>
            <person name="Marie D."/>
            <person name="Grebert T."/>
            <person name="Bouchier C."/>
            <person name="Le Panse S."/>
            <person name="Gachenot M."/>
            <person name="Rodriguez F."/>
            <person name="Garrido J.L."/>
        </authorList>
    </citation>
    <scope>NUCLEOTIDE SEQUENCE [LARGE SCALE GENOMIC DNA]</scope>
    <source>
        <strain evidence="3 4">RCC1774</strain>
    </source>
</reference>
<dbReference type="PANTHER" id="PTHR31901">
    <property type="entry name" value="GH3 DOMAIN-CONTAINING PROTEIN"/>
    <property type="match status" value="1"/>
</dbReference>
<dbReference type="Pfam" id="PF03321">
    <property type="entry name" value="GH3"/>
    <property type="match status" value="1"/>
</dbReference>
<name>A0A2W1JR08_9CYAN</name>
<dbReference type="Pfam" id="PF23571">
    <property type="entry name" value="GH3_M"/>
    <property type="match status" value="1"/>
</dbReference>
<dbReference type="InterPro" id="IPR004993">
    <property type="entry name" value="GH3"/>
</dbReference>
<proteinExistence type="predicted"/>
<feature type="domain" description="GH3 C-terminal" evidence="2">
    <location>
        <begin position="431"/>
        <end position="544"/>
    </location>
</feature>
<dbReference type="InterPro" id="IPR055378">
    <property type="entry name" value="GH3_C"/>
</dbReference>
<dbReference type="Proteomes" id="UP000248857">
    <property type="component" value="Unassembled WGS sequence"/>
</dbReference>
<evidence type="ECO:0000259" key="2">
    <source>
        <dbReference type="Pfam" id="PF23572"/>
    </source>
</evidence>
<dbReference type="Pfam" id="PF23572">
    <property type="entry name" value="GH3_C"/>
    <property type="match status" value="1"/>
</dbReference>
<organism evidence="3 4">
    <name type="scientific">Acaryochloris thomasi RCC1774</name>
    <dbReference type="NCBI Taxonomy" id="1764569"/>
    <lineage>
        <taxon>Bacteria</taxon>
        <taxon>Bacillati</taxon>
        <taxon>Cyanobacteriota</taxon>
        <taxon>Cyanophyceae</taxon>
        <taxon>Acaryochloridales</taxon>
        <taxon>Acaryochloridaceae</taxon>
        <taxon>Acaryochloris</taxon>
        <taxon>Acaryochloris thomasi</taxon>
    </lineage>
</organism>
<dbReference type="SUPFAM" id="SSF56801">
    <property type="entry name" value="Acetyl-CoA synthetase-like"/>
    <property type="match status" value="1"/>
</dbReference>
<dbReference type="GO" id="GO:0005737">
    <property type="term" value="C:cytoplasm"/>
    <property type="evidence" value="ECO:0007669"/>
    <property type="project" value="TreeGrafter"/>
</dbReference>
<evidence type="ECO:0000313" key="3">
    <source>
        <dbReference type="EMBL" id="PZD71601.1"/>
    </source>
</evidence>
<gene>
    <name evidence="3" type="ORF">C1752_05019</name>
</gene>
<evidence type="ECO:0000313" key="4">
    <source>
        <dbReference type="Proteomes" id="UP000248857"/>
    </source>
</evidence>
<evidence type="ECO:0008006" key="5">
    <source>
        <dbReference type="Google" id="ProtNLM"/>
    </source>
</evidence>
<dbReference type="AlphaFoldDB" id="A0A2W1JR08"/>
<dbReference type="InterPro" id="IPR055377">
    <property type="entry name" value="GH3_M"/>
</dbReference>
<dbReference type="EMBL" id="PQWO01000015">
    <property type="protein sequence ID" value="PZD71601.1"/>
    <property type="molecule type" value="Genomic_DNA"/>
</dbReference>
<comment type="caution">
    <text evidence="3">The sequence shown here is derived from an EMBL/GenBank/DDBJ whole genome shotgun (WGS) entry which is preliminary data.</text>
</comment>
<dbReference type="OrthoDB" id="614636at2"/>
<keyword evidence="4" id="KW-1185">Reference proteome</keyword>
<protein>
    <recommendedName>
        <fullName evidence="5">GH3 auxin-responsive promoter</fullName>
    </recommendedName>
</protein>